<reference evidence="2" key="2">
    <citation type="submission" date="2015-01" db="EMBL/GenBank/DDBJ databases">
        <title>Evolutionary Origins and Diversification of the Mycorrhizal Mutualists.</title>
        <authorList>
            <consortium name="DOE Joint Genome Institute"/>
            <consortium name="Mycorrhizal Genomics Consortium"/>
            <person name="Kohler A."/>
            <person name="Kuo A."/>
            <person name="Nagy L.G."/>
            <person name="Floudas D."/>
            <person name="Copeland A."/>
            <person name="Barry K.W."/>
            <person name="Cichocki N."/>
            <person name="Veneault-Fourrey C."/>
            <person name="LaButti K."/>
            <person name="Lindquist E.A."/>
            <person name="Lipzen A."/>
            <person name="Lundell T."/>
            <person name="Morin E."/>
            <person name="Murat C."/>
            <person name="Riley R."/>
            <person name="Ohm R."/>
            <person name="Sun H."/>
            <person name="Tunlid A."/>
            <person name="Henrissat B."/>
            <person name="Grigoriev I.V."/>
            <person name="Hibbett D.S."/>
            <person name="Martin F."/>
        </authorList>
    </citation>
    <scope>NUCLEOTIDE SEQUENCE [LARGE SCALE GENOMIC DNA]</scope>
    <source>
        <strain evidence="2">F 1598</strain>
    </source>
</reference>
<accession>A0A0C3EWG0</accession>
<dbReference type="OrthoDB" id="3261131at2759"/>
<dbReference type="InParanoid" id="A0A0C3EWG0"/>
<dbReference type="EMBL" id="KN833139">
    <property type="protein sequence ID" value="KIM72349.1"/>
    <property type="molecule type" value="Genomic_DNA"/>
</dbReference>
<reference evidence="1 2" key="1">
    <citation type="submission" date="2014-04" db="EMBL/GenBank/DDBJ databases">
        <authorList>
            <consortium name="DOE Joint Genome Institute"/>
            <person name="Kuo A."/>
            <person name="Tarkka M."/>
            <person name="Buscot F."/>
            <person name="Kohler A."/>
            <person name="Nagy L.G."/>
            <person name="Floudas D."/>
            <person name="Copeland A."/>
            <person name="Barry K.W."/>
            <person name="Cichocki N."/>
            <person name="Veneault-Fourrey C."/>
            <person name="LaButti K."/>
            <person name="Lindquist E.A."/>
            <person name="Lipzen A."/>
            <person name="Lundell T."/>
            <person name="Morin E."/>
            <person name="Murat C."/>
            <person name="Sun H."/>
            <person name="Tunlid A."/>
            <person name="Henrissat B."/>
            <person name="Grigoriev I.V."/>
            <person name="Hibbett D.S."/>
            <person name="Martin F."/>
            <person name="Nordberg H.P."/>
            <person name="Cantor M.N."/>
            <person name="Hua S.X."/>
        </authorList>
    </citation>
    <scope>NUCLEOTIDE SEQUENCE [LARGE SCALE GENOMIC DNA]</scope>
    <source>
        <strain evidence="1 2">F 1598</strain>
    </source>
</reference>
<dbReference type="AlphaFoldDB" id="A0A0C3EWG0"/>
<dbReference type="HOGENOM" id="CLU_2776839_0_0_1"/>
<organism evidence="1 2">
    <name type="scientific">Piloderma croceum (strain F 1598)</name>
    <dbReference type="NCBI Taxonomy" id="765440"/>
    <lineage>
        <taxon>Eukaryota</taxon>
        <taxon>Fungi</taxon>
        <taxon>Dikarya</taxon>
        <taxon>Basidiomycota</taxon>
        <taxon>Agaricomycotina</taxon>
        <taxon>Agaricomycetes</taxon>
        <taxon>Agaricomycetidae</taxon>
        <taxon>Atheliales</taxon>
        <taxon>Atheliaceae</taxon>
        <taxon>Piloderma</taxon>
    </lineage>
</organism>
<gene>
    <name evidence="1" type="ORF">PILCRDRAFT_16226</name>
</gene>
<keyword evidence="2" id="KW-1185">Reference proteome</keyword>
<evidence type="ECO:0000313" key="2">
    <source>
        <dbReference type="Proteomes" id="UP000054166"/>
    </source>
</evidence>
<protein>
    <submittedName>
        <fullName evidence="1">Uncharacterized protein</fullName>
    </submittedName>
</protein>
<sequence length="69" mass="8191">MFMVIYEIQTLIDYDWAGREGDAIYPLGVYCNDAVWRPEKYMDGKPITAQSDRQMVDEFCKRRAMVSRF</sequence>
<proteinExistence type="predicted"/>
<dbReference type="Proteomes" id="UP000054166">
    <property type="component" value="Unassembled WGS sequence"/>
</dbReference>
<evidence type="ECO:0000313" key="1">
    <source>
        <dbReference type="EMBL" id="KIM72349.1"/>
    </source>
</evidence>
<name>A0A0C3EWG0_PILCF</name>